<reference evidence="1" key="1">
    <citation type="submission" date="2020-05" db="EMBL/GenBank/DDBJ databases">
        <title>Mycena genomes resolve the evolution of fungal bioluminescence.</title>
        <authorList>
            <person name="Tsai I.J."/>
        </authorList>
    </citation>
    <scope>NUCLEOTIDE SEQUENCE</scope>
    <source>
        <strain evidence="1">160909Yilan</strain>
    </source>
</reference>
<dbReference type="EMBL" id="JACAZH010000002">
    <property type="protein sequence ID" value="KAF7374043.1"/>
    <property type="molecule type" value="Genomic_DNA"/>
</dbReference>
<accession>A0A8H6Z7M6</accession>
<organism evidence="1 2">
    <name type="scientific">Mycena sanguinolenta</name>
    <dbReference type="NCBI Taxonomy" id="230812"/>
    <lineage>
        <taxon>Eukaryota</taxon>
        <taxon>Fungi</taxon>
        <taxon>Dikarya</taxon>
        <taxon>Basidiomycota</taxon>
        <taxon>Agaricomycotina</taxon>
        <taxon>Agaricomycetes</taxon>
        <taxon>Agaricomycetidae</taxon>
        <taxon>Agaricales</taxon>
        <taxon>Marasmiineae</taxon>
        <taxon>Mycenaceae</taxon>
        <taxon>Mycena</taxon>
    </lineage>
</organism>
<sequence length="490" mass="54830">MESTLLEQASALTADILKYNPSHRKQGNNAHLAVLSPACRLPDDVVRTIFMATLPSTRNPGISPDEAPLLLVRIWKPWRDIALQTPRLWASIHIVVTSLAIIPRLTEVVMNWLNRSGALPLDICLLPSERLRFRTTNPQSGSISLLLSALIQTSRRWRKVRFFLSKNDAETLLQQLSRDDVPLLKVITIASPPATKSNEHILCRSLSFLAAPSIRRLTLTAAPGNASYRAPAAWGNLTYLKIVHTSEIDPATVSKTDWAKGSIPAKRALEILRQCTALRLCELSLAGEVSLYHFTSFSLPCLEDLTIHDFFGKTDDTTFFKYIELPNLRFYSFEAYHWPAPQAIPVPSTTLSSLQHLQLSPGPSSETILAILARTTRLEELFLRVVPAPHLENADNYDNHFLRALTDVAAPICPTLRSLEIRSGDKLTETEIIDFVSRRISTGVFMRFVTLLNGSQQLDVAAHLHDVLPIGFELIVRYTSPYPHLGMRED</sequence>
<evidence type="ECO:0000313" key="1">
    <source>
        <dbReference type="EMBL" id="KAF7374043.1"/>
    </source>
</evidence>
<dbReference type="Gene3D" id="3.80.10.10">
    <property type="entry name" value="Ribonuclease Inhibitor"/>
    <property type="match status" value="1"/>
</dbReference>
<name>A0A8H6Z7M6_9AGAR</name>
<protein>
    <submittedName>
        <fullName evidence="1">F-box domain-containing protein</fullName>
    </submittedName>
</protein>
<dbReference type="Proteomes" id="UP000623467">
    <property type="component" value="Unassembled WGS sequence"/>
</dbReference>
<proteinExistence type="predicted"/>
<dbReference type="AlphaFoldDB" id="A0A8H6Z7M6"/>
<dbReference type="InterPro" id="IPR032675">
    <property type="entry name" value="LRR_dom_sf"/>
</dbReference>
<gene>
    <name evidence="1" type="ORF">MSAN_00285000</name>
</gene>
<dbReference type="OrthoDB" id="3063971at2759"/>
<keyword evidence="2" id="KW-1185">Reference proteome</keyword>
<evidence type="ECO:0000313" key="2">
    <source>
        <dbReference type="Proteomes" id="UP000623467"/>
    </source>
</evidence>
<dbReference type="SUPFAM" id="SSF52047">
    <property type="entry name" value="RNI-like"/>
    <property type="match status" value="1"/>
</dbReference>
<comment type="caution">
    <text evidence="1">The sequence shown here is derived from an EMBL/GenBank/DDBJ whole genome shotgun (WGS) entry which is preliminary data.</text>
</comment>